<keyword evidence="1" id="KW-0418">Kinase</keyword>
<dbReference type="GO" id="GO:0005737">
    <property type="term" value="C:cytoplasm"/>
    <property type="evidence" value="ECO:0007669"/>
    <property type="project" value="TreeGrafter"/>
</dbReference>
<dbReference type="SUPFAM" id="SSF56112">
    <property type="entry name" value="Protein kinase-like (PK-like)"/>
    <property type="match status" value="1"/>
</dbReference>
<dbReference type="CDD" id="cd05151">
    <property type="entry name" value="ChoK-like"/>
    <property type="match status" value="1"/>
</dbReference>
<dbReference type="GO" id="GO:0004305">
    <property type="term" value="F:ethanolamine kinase activity"/>
    <property type="evidence" value="ECO:0007669"/>
    <property type="project" value="TreeGrafter"/>
</dbReference>
<dbReference type="Gene3D" id="3.30.200.20">
    <property type="entry name" value="Phosphorylase Kinase, domain 1"/>
    <property type="match status" value="1"/>
</dbReference>
<dbReference type="EMBL" id="SLUI01000007">
    <property type="protein sequence ID" value="TCL36978.1"/>
    <property type="molecule type" value="Genomic_DNA"/>
</dbReference>
<gene>
    <name evidence="1" type="ORF">EV210_107243</name>
</gene>
<dbReference type="Proteomes" id="UP000295063">
    <property type="component" value="Unassembled WGS sequence"/>
</dbReference>
<accession>A0A4R1Q6V7</accession>
<keyword evidence="1" id="KW-0808">Transferase</keyword>
<dbReference type="AlphaFoldDB" id="A0A4R1Q6V7"/>
<dbReference type="InterPro" id="IPR011009">
    <property type="entry name" value="Kinase-like_dom_sf"/>
</dbReference>
<evidence type="ECO:0000313" key="1">
    <source>
        <dbReference type="EMBL" id="TCL36978.1"/>
    </source>
</evidence>
<dbReference type="Pfam" id="PF01633">
    <property type="entry name" value="Choline_kinase"/>
    <property type="match status" value="1"/>
</dbReference>
<organism evidence="1 2">
    <name type="scientific">Anaerospora hongkongensis</name>
    <dbReference type="NCBI Taxonomy" id="244830"/>
    <lineage>
        <taxon>Bacteria</taxon>
        <taxon>Bacillati</taxon>
        <taxon>Bacillota</taxon>
        <taxon>Negativicutes</taxon>
        <taxon>Selenomonadales</taxon>
        <taxon>Sporomusaceae</taxon>
        <taxon>Anaerospora</taxon>
    </lineage>
</organism>
<evidence type="ECO:0000313" key="2">
    <source>
        <dbReference type="Proteomes" id="UP000295063"/>
    </source>
</evidence>
<dbReference type="PANTHER" id="PTHR22603">
    <property type="entry name" value="CHOLINE/ETHANOALAMINE KINASE"/>
    <property type="match status" value="1"/>
</dbReference>
<reference evidence="1 2" key="1">
    <citation type="submission" date="2019-03" db="EMBL/GenBank/DDBJ databases">
        <title>Genomic Encyclopedia of Type Strains, Phase IV (KMG-IV): sequencing the most valuable type-strain genomes for metagenomic binning, comparative biology and taxonomic classification.</title>
        <authorList>
            <person name="Goeker M."/>
        </authorList>
    </citation>
    <scope>NUCLEOTIDE SEQUENCE [LARGE SCALE GENOMIC DNA]</scope>
    <source>
        <strain evidence="1 2">DSM 15969</strain>
    </source>
</reference>
<proteinExistence type="predicted"/>
<keyword evidence="2" id="KW-1185">Reference proteome</keyword>
<dbReference type="Gene3D" id="3.90.1200.10">
    <property type="match status" value="1"/>
</dbReference>
<dbReference type="PANTHER" id="PTHR22603:SF66">
    <property type="entry name" value="ETHANOLAMINE KINASE"/>
    <property type="match status" value="1"/>
</dbReference>
<protein>
    <submittedName>
        <fullName evidence="1">Thiamine kinase-like enzyme</fullName>
    </submittedName>
</protein>
<dbReference type="GO" id="GO:0006646">
    <property type="term" value="P:phosphatidylethanolamine biosynthetic process"/>
    <property type="evidence" value="ECO:0007669"/>
    <property type="project" value="TreeGrafter"/>
</dbReference>
<comment type="caution">
    <text evidence="1">The sequence shown here is derived from an EMBL/GenBank/DDBJ whole genome shotgun (WGS) entry which is preliminary data.</text>
</comment>
<dbReference type="RefSeq" id="WP_132080752.1">
    <property type="nucleotide sequence ID" value="NZ_DAMAKO010000006.1"/>
</dbReference>
<name>A0A4R1Q6V7_9FIRM</name>
<sequence length="305" mass="34890">MNLEALVQEKLRAVFQDESIRFDKSRFAGGLTNYNYIQEINGTEYVIRQPGGMTDQIIDRRQEKVNNAIASAYGVNSHCIYFDEDSGIKVSTYITDSKNMACANPASPQNLAAVSRLMKQIHSIPQHFANCFDWQVELAKYEKLIRQLGGELFFDYPDLKNQLVSFVQDNVKIASLVPCHNDTVPENFIVDSAGRTYLIDWEYAGMNDPCWDVAAYILESKLSEDAIHGLVQYYFGRPLQPAEEIKLKSFMMAQDLLWTAWALIRHYNGDDFLEYCCLRYERLRKNSKLITQSPHCSLADMVTSG</sequence>
<dbReference type="OrthoDB" id="9803871at2"/>